<dbReference type="PANTHER" id="PTHR23427:SF2">
    <property type="entry name" value="SURFEIT LOCUS PROTEIN 1"/>
    <property type="match status" value="1"/>
</dbReference>
<keyword evidence="3 6" id="KW-0812">Transmembrane</keyword>
<protein>
    <recommendedName>
        <fullName evidence="6">SURF1-like protein</fullName>
    </recommendedName>
</protein>
<dbReference type="Pfam" id="PF02104">
    <property type="entry name" value="SURF1"/>
    <property type="match status" value="1"/>
</dbReference>
<keyword evidence="5 6" id="KW-0472">Membrane</keyword>
<dbReference type="CDD" id="cd06662">
    <property type="entry name" value="SURF1"/>
    <property type="match status" value="1"/>
</dbReference>
<dbReference type="Proteomes" id="UP000239326">
    <property type="component" value="Chromosome"/>
</dbReference>
<keyword evidence="6" id="KW-1003">Cell membrane</keyword>
<dbReference type="PROSITE" id="PS50895">
    <property type="entry name" value="SURF1"/>
    <property type="match status" value="1"/>
</dbReference>
<evidence type="ECO:0000256" key="4">
    <source>
        <dbReference type="ARBA" id="ARBA00022989"/>
    </source>
</evidence>
<dbReference type="OrthoDB" id="9789940at2"/>
<evidence type="ECO:0000256" key="2">
    <source>
        <dbReference type="ARBA" id="ARBA00007165"/>
    </source>
</evidence>
<evidence type="ECO:0000256" key="3">
    <source>
        <dbReference type="ARBA" id="ARBA00022692"/>
    </source>
</evidence>
<dbReference type="InterPro" id="IPR045214">
    <property type="entry name" value="Surf1/Surf4"/>
</dbReference>
<name>A0A2S0N5E0_9BURK</name>
<evidence type="ECO:0000313" key="7">
    <source>
        <dbReference type="EMBL" id="AVO43237.1"/>
    </source>
</evidence>
<sequence>MLSTGALGRWQWERAAEKEALAAELAARSVQAPLAGAELQAALAPRTAESNPDKFLFHSVKLHGRWLPKYTVYLDNRQMDGHQGFFVITPLQLAGQDTVVLVQRGWAPRNFLERTALPPVLTPEGEVEVNGHLVAETTPIYALGSGQGEQGFLRIRQNLSLDAFRAETSLALAGLVVVQDGAPSEGLLRHWLPPDTGVQKNYGYVFQWFALCGLISGLYVWFQFIRPRRHRA</sequence>
<feature type="transmembrane region" description="Helical" evidence="6">
    <location>
        <begin position="202"/>
        <end position="222"/>
    </location>
</feature>
<comment type="subcellular location">
    <subcellularLocation>
        <location evidence="6">Cell membrane</location>
        <topology evidence="6">Multi-pass membrane protein</topology>
    </subcellularLocation>
    <subcellularLocation>
        <location evidence="1">Membrane</location>
    </subcellularLocation>
</comment>
<dbReference type="InterPro" id="IPR002994">
    <property type="entry name" value="Surf1/Shy1"/>
</dbReference>
<evidence type="ECO:0000256" key="5">
    <source>
        <dbReference type="ARBA" id="ARBA00023136"/>
    </source>
</evidence>
<dbReference type="KEGG" id="simp:C6571_12020"/>
<dbReference type="PANTHER" id="PTHR23427">
    <property type="entry name" value="SURFEIT LOCUS PROTEIN"/>
    <property type="match status" value="1"/>
</dbReference>
<accession>A0A2S0N5E0</accession>
<keyword evidence="8" id="KW-1185">Reference proteome</keyword>
<gene>
    <name evidence="7" type="ORF">C6571_12020</name>
</gene>
<organism evidence="7 8">
    <name type="scientific">Simplicispira suum</name>
    <dbReference type="NCBI Taxonomy" id="2109915"/>
    <lineage>
        <taxon>Bacteria</taxon>
        <taxon>Pseudomonadati</taxon>
        <taxon>Pseudomonadota</taxon>
        <taxon>Betaproteobacteria</taxon>
        <taxon>Burkholderiales</taxon>
        <taxon>Comamonadaceae</taxon>
        <taxon>Simplicispira</taxon>
    </lineage>
</organism>
<evidence type="ECO:0000313" key="8">
    <source>
        <dbReference type="Proteomes" id="UP000239326"/>
    </source>
</evidence>
<comment type="similarity">
    <text evidence="2 6">Belongs to the SURF1 family.</text>
</comment>
<dbReference type="EMBL" id="CP027669">
    <property type="protein sequence ID" value="AVO43237.1"/>
    <property type="molecule type" value="Genomic_DNA"/>
</dbReference>
<dbReference type="GO" id="GO:0005886">
    <property type="term" value="C:plasma membrane"/>
    <property type="evidence" value="ECO:0007669"/>
    <property type="project" value="UniProtKB-SubCell"/>
</dbReference>
<dbReference type="AlphaFoldDB" id="A0A2S0N5E0"/>
<comment type="caution">
    <text evidence="6">Lacks conserved residue(s) required for the propagation of feature annotation.</text>
</comment>
<evidence type="ECO:0000256" key="6">
    <source>
        <dbReference type="RuleBase" id="RU363076"/>
    </source>
</evidence>
<proteinExistence type="inferred from homology"/>
<keyword evidence="4 6" id="KW-1133">Transmembrane helix</keyword>
<evidence type="ECO:0000256" key="1">
    <source>
        <dbReference type="ARBA" id="ARBA00004370"/>
    </source>
</evidence>
<reference evidence="7 8" key="1">
    <citation type="submission" date="2018-03" db="EMBL/GenBank/DDBJ databases">
        <title>Genome sequencing of Simplicispira sp.</title>
        <authorList>
            <person name="Kim S.-J."/>
            <person name="Heo J."/>
            <person name="Kwon S.-W."/>
        </authorList>
    </citation>
    <scope>NUCLEOTIDE SEQUENCE [LARGE SCALE GENOMIC DNA]</scope>
    <source>
        <strain evidence="7 8">SC1-8</strain>
    </source>
</reference>